<sequence>MAFHSSSVLAVLLVLLVFTTTTMMVESQQCSQPCCGRLPQGGTGVCNSGQCCSRFNYCGSGGDYCGSGCQRAYGSCYSSAATKTAKVAQNMTSNKDVPWEAASGIMGFGSALLGASQLCLLCLHSRKDMEADAGGEAAESLMSLARRLLPDCSILSMRALLKIRVVPRRS</sequence>
<feature type="chain" id="PRO_5003122895" description="Chitin-binding type-1 domain-containing protein" evidence="3">
    <location>
        <begin position="28"/>
        <end position="170"/>
    </location>
</feature>
<organism evidence="6">
    <name type="scientific">Selaginella moellendorffii</name>
    <name type="common">Spikemoss</name>
    <dbReference type="NCBI Taxonomy" id="88036"/>
    <lineage>
        <taxon>Eukaryota</taxon>
        <taxon>Viridiplantae</taxon>
        <taxon>Streptophyta</taxon>
        <taxon>Embryophyta</taxon>
        <taxon>Tracheophyta</taxon>
        <taxon>Lycopodiopsida</taxon>
        <taxon>Selaginellales</taxon>
        <taxon>Selaginellaceae</taxon>
        <taxon>Selaginella</taxon>
    </lineage>
</organism>
<dbReference type="Proteomes" id="UP000001514">
    <property type="component" value="Unassembled WGS sequence"/>
</dbReference>
<keyword evidence="3" id="KW-0732">Signal</keyword>
<keyword evidence="6" id="KW-1185">Reference proteome</keyword>
<dbReference type="HOGENOM" id="CLU_1573329_0_0_1"/>
<evidence type="ECO:0000256" key="1">
    <source>
        <dbReference type="ARBA" id="ARBA00022669"/>
    </source>
</evidence>
<feature type="disulfide bond" evidence="2">
    <location>
        <begin position="51"/>
        <end position="65"/>
    </location>
</feature>
<dbReference type="PROSITE" id="PS50941">
    <property type="entry name" value="CHIT_BIND_I_2"/>
    <property type="match status" value="1"/>
</dbReference>
<dbReference type="SUPFAM" id="SSF57016">
    <property type="entry name" value="Plant lectins/antimicrobial peptides"/>
    <property type="match status" value="1"/>
</dbReference>
<feature type="signal peptide" evidence="3">
    <location>
        <begin position="1"/>
        <end position="27"/>
    </location>
</feature>
<reference evidence="5 6" key="1">
    <citation type="journal article" date="2011" name="Science">
        <title>The Selaginella genome identifies genetic changes associated with the evolution of vascular plants.</title>
        <authorList>
            <person name="Banks J.A."/>
            <person name="Nishiyama T."/>
            <person name="Hasebe M."/>
            <person name="Bowman J.L."/>
            <person name="Gribskov M."/>
            <person name="dePamphilis C."/>
            <person name="Albert V.A."/>
            <person name="Aono N."/>
            <person name="Aoyama T."/>
            <person name="Ambrose B.A."/>
            <person name="Ashton N.W."/>
            <person name="Axtell M.J."/>
            <person name="Barker E."/>
            <person name="Barker M.S."/>
            <person name="Bennetzen J.L."/>
            <person name="Bonawitz N.D."/>
            <person name="Chapple C."/>
            <person name="Cheng C."/>
            <person name="Correa L.G."/>
            <person name="Dacre M."/>
            <person name="DeBarry J."/>
            <person name="Dreyer I."/>
            <person name="Elias M."/>
            <person name="Engstrom E.M."/>
            <person name="Estelle M."/>
            <person name="Feng L."/>
            <person name="Finet C."/>
            <person name="Floyd S.K."/>
            <person name="Frommer W.B."/>
            <person name="Fujita T."/>
            <person name="Gramzow L."/>
            <person name="Gutensohn M."/>
            <person name="Harholt J."/>
            <person name="Hattori M."/>
            <person name="Heyl A."/>
            <person name="Hirai T."/>
            <person name="Hiwatashi Y."/>
            <person name="Ishikawa M."/>
            <person name="Iwata M."/>
            <person name="Karol K.G."/>
            <person name="Koehler B."/>
            <person name="Kolukisaoglu U."/>
            <person name="Kubo M."/>
            <person name="Kurata T."/>
            <person name="Lalonde S."/>
            <person name="Li K."/>
            <person name="Li Y."/>
            <person name="Litt A."/>
            <person name="Lyons E."/>
            <person name="Manning G."/>
            <person name="Maruyama T."/>
            <person name="Michael T.P."/>
            <person name="Mikami K."/>
            <person name="Miyazaki S."/>
            <person name="Morinaga S."/>
            <person name="Murata T."/>
            <person name="Mueller-Roeber B."/>
            <person name="Nelson D.R."/>
            <person name="Obara M."/>
            <person name="Oguri Y."/>
            <person name="Olmstead R.G."/>
            <person name="Onodera N."/>
            <person name="Petersen B.L."/>
            <person name="Pils B."/>
            <person name="Prigge M."/>
            <person name="Rensing S.A."/>
            <person name="Riano-Pachon D.M."/>
            <person name="Roberts A.W."/>
            <person name="Sato Y."/>
            <person name="Scheller H.V."/>
            <person name="Schulz B."/>
            <person name="Schulz C."/>
            <person name="Shakirov E.V."/>
            <person name="Shibagaki N."/>
            <person name="Shinohara N."/>
            <person name="Shippen D.E."/>
            <person name="Soerensen I."/>
            <person name="Sotooka R."/>
            <person name="Sugimoto N."/>
            <person name="Sugita M."/>
            <person name="Sumikawa N."/>
            <person name="Tanurdzic M."/>
            <person name="Theissen G."/>
            <person name="Ulvskov P."/>
            <person name="Wakazuki S."/>
            <person name="Weng J.K."/>
            <person name="Willats W.W."/>
            <person name="Wipf D."/>
            <person name="Wolf P.G."/>
            <person name="Yang L."/>
            <person name="Zimmer A.D."/>
            <person name="Zhu Q."/>
            <person name="Mitros T."/>
            <person name="Hellsten U."/>
            <person name="Loque D."/>
            <person name="Otillar R."/>
            <person name="Salamov A."/>
            <person name="Schmutz J."/>
            <person name="Shapiro H."/>
            <person name="Lindquist E."/>
            <person name="Lucas S."/>
            <person name="Rokhsar D."/>
            <person name="Grigoriev I.V."/>
        </authorList>
    </citation>
    <scope>NUCLEOTIDE SEQUENCE [LARGE SCALE GENOMIC DNA]</scope>
</reference>
<dbReference type="Gene3D" id="3.30.60.10">
    <property type="entry name" value="Endochitinase-like"/>
    <property type="match status" value="1"/>
</dbReference>
<evidence type="ECO:0000313" key="6">
    <source>
        <dbReference type="Proteomes" id="UP000001514"/>
    </source>
</evidence>
<protein>
    <recommendedName>
        <fullName evidence="4">Chitin-binding type-1 domain-containing protein</fullName>
    </recommendedName>
</protein>
<dbReference type="SMART" id="SM00270">
    <property type="entry name" value="ChtBD1"/>
    <property type="match status" value="1"/>
</dbReference>
<dbReference type="InParanoid" id="D8SNY4"/>
<name>D8SNY4_SELML</name>
<comment type="caution">
    <text evidence="2">Lacks conserved residue(s) required for the propagation of feature annotation.</text>
</comment>
<keyword evidence="1 2" id="KW-0147">Chitin-binding</keyword>
<feature type="disulfide bond" evidence="2">
    <location>
        <begin position="46"/>
        <end position="58"/>
    </location>
</feature>
<evidence type="ECO:0000256" key="2">
    <source>
        <dbReference type="PROSITE-ProRule" id="PRU00261"/>
    </source>
</evidence>
<gene>
    <name evidence="5" type="ORF">SELMODRAFT_446133</name>
</gene>
<dbReference type="GO" id="GO:0008061">
    <property type="term" value="F:chitin binding"/>
    <property type="evidence" value="ECO:0007669"/>
    <property type="project" value="UniProtKB-UniRule"/>
</dbReference>
<keyword evidence="2" id="KW-1015">Disulfide bond</keyword>
<evidence type="ECO:0000259" key="4">
    <source>
        <dbReference type="PROSITE" id="PS50941"/>
    </source>
</evidence>
<evidence type="ECO:0000313" key="5">
    <source>
        <dbReference type="EMBL" id="EFJ13875.1"/>
    </source>
</evidence>
<dbReference type="InterPro" id="IPR001002">
    <property type="entry name" value="Chitin-bd_1"/>
</dbReference>
<dbReference type="EMBL" id="GL377630">
    <property type="protein sequence ID" value="EFJ13875.1"/>
    <property type="molecule type" value="Genomic_DNA"/>
</dbReference>
<dbReference type="CDD" id="cd00035">
    <property type="entry name" value="ChtBD1"/>
    <property type="match status" value="1"/>
</dbReference>
<dbReference type="Gramene" id="EFJ13875">
    <property type="protein sequence ID" value="EFJ13875"/>
    <property type="gene ID" value="SELMODRAFT_446133"/>
</dbReference>
<accession>D8SNY4</accession>
<evidence type="ECO:0000256" key="3">
    <source>
        <dbReference type="SAM" id="SignalP"/>
    </source>
</evidence>
<feature type="domain" description="Chitin-binding type-1" evidence="4">
    <location>
        <begin position="32"/>
        <end position="78"/>
    </location>
</feature>
<proteinExistence type="predicted"/>
<dbReference type="AlphaFoldDB" id="D8SNY4"/>
<dbReference type="KEGG" id="smo:SELMODRAFT_446133"/>
<dbReference type="InterPro" id="IPR036861">
    <property type="entry name" value="Endochitinase-like_sf"/>
</dbReference>